<keyword evidence="1" id="KW-0433">Leucine-rich repeat</keyword>
<dbReference type="InterPro" id="IPR001611">
    <property type="entry name" value="Leu-rich_rpt"/>
</dbReference>
<proteinExistence type="predicted"/>
<dbReference type="SUPFAM" id="SSF52058">
    <property type="entry name" value="L domain-like"/>
    <property type="match status" value="1"/>
</dbReference>
<dbReference type="Pfam" id="PF13855">
    <property type="entry name" value="LRR_8"/>
    <property type="match status" value="1"/>
</dbReference>
<keyword evidence="5" id="KW-1185">Reference proteome</keyword>
<gene>
    <name evidence="4" type="ORF">HINF_LOCUS21397</name>
    <name evidence="3" type="ORF">HINF_LOCUS7825</name>
</gene>
<accession>A0AA86NI92</accession>
<dbReference type="InterPro" id="IPR032675">
    <property type="entry name" value="LRR_dom_sf"/>
</dbReference>
<evidence type="ECO:0000313" key="4">
    <source>
        <dbReference type="EMBL" id="CAL6009010.1"/>
    </source>
</evidence>
<dbReference type="PANTHER" id="PTHR15454:SF56">
    <property type="entry name" value="PROTEIN PHOSPHATASE 1 REGULATORY SUBUNIT 7-RELATED"/>
    <property type="match status" value="1"/>
</dbReference>
<dbReference type="AlphaFoldDB" id="A0AA86NI92"/>
<comment type="caution">
    <text evidence="3">The sequence shown here is derived from an EMBL/GenBank/DDBJ whole genome shotgun (WGS) entry which is preliminary data.</text>
</comment>
<sequence>MQQIIQKYLNQEKKQQIFVQYEKQLSNLRFMNNYAVKYLFIQDCQVEIDQFFEGFPQQVTTFQLQRCELIQINGIQLITGVTNLDLSDNQLVDISPLQSLIQLKSLKLNCNEIQIVDSLCYLTNLTQLDLSFTDVTESVIYQRYVFQLTQVNLTSARTRQNNQILCAIYLIYNH</sequence>
<evidence type="ECO:0000313" key="5">
    <source>
        <dbReference type="Proteomes" id="UP001642409"/>
    </source>
</evidence>
<evidence type="ECO:0000256" key="2">
    <source>
        <dbReference type="ARBA" id="ARBA00022737"/>
    </source>
</evidence>
<protein>
    <submittedName>
        <fullName evidence="3">Internalin N-terminal domain-containing protein</fullName>
    </submittedName>
    <submittedName>
        <fullName evidence="4">Internalin_N-terminal domain-containing protein</fullName>
    </submittedName>
</protein>
<dbReference type="Gene3D" id="3.80.10.10">
    <property type="entry name" value="Ribonuclease Inhibitor"/>
    <property type="match status" value="1"/>
</dbReference>
<dbReference type="Proteomes" id="UP001642409">
    <property type="component" value="Unassembled WGS sequence"/>
</dbReference>
<dbReference type="PROSITE" id="PS51450">
    <property type="entry name" value="LRR"/>
    <property type="match status" value="1"/>
</dbReference>
<reference evidence="3" key="1">
    <citation type="submission" date="2023-06" db="EMBL/GenBank/DDBJ databases">
        <authorList>
            <person name="Kurt Z."/>
        </authorList>
    </citation>
    <scope>NUCLEOTIDE SEQUENCE</scope>
</reference>
<evidence type="ECO:0000256" key="1">
    <source>
        <dbReference type="ARBA" id="ARBA00022614"/>
    </source>
</evidence>
<name>A0AA86NI92_9EUKA</name>
<dbReference type="EMBL" id="CATOUU010000195">
    <property type="protein sequence ID" value="CAI9920180.1"/>
    <property type="molecule type" value="Genomic_DNA"/>
</dbReference>
<dbReference type="GO" id="GO:0005737">
    <property type="term" value="C:cytoplasm"/>
    <property type="evidence" value="ECO:0007669"/>
    <property type="project" value="TreeGrafter"/>
</dbReference>
<evidence type="ECO:0000313" key="3">
    <source>
        <dbReference type="EMBL" id="CAI9920180.1"/>
    </source>
</evidence>
<dbReference type="PANTHER" id="PTHR15454">
    <property type="entry name" value="NISCHARIN RELATED"/>
    <property type="match status" value="1"/>
</dbReference>
<organism evidence="3">
    <name type="scientific">Hexamita inflata</name>
    <dbReference type="NCBI Taxonomy" id="28002"/>
    <lineage>
        <taxon>Eukaryota</taxon>
        <taxon>Metamonada</taxon>
        <taxon>Diplomonadida</taxon>
        <taxon>Hexamitidae</taxon>
        <taxon>Hexamitinae</taxon>
        <taxon>Hexamita</taxon>
    </lineage>
</organism>
<keyword evidence="2" id="KW-0677">Repeat</keyword>
<reference evidence="4 5" key="2">
    <citation type="submission" date="2024-07" db="EMBL/GenBank/DDBJ databases">
        <authorList>
            <person name="Akdeniz Z."/>
        </authorList>
    </citation>
    <scope>NUCLEOTIDE SEQUENCE [LARGE SCALE GENOMIC DNA]</scope>
</reference>
<dbReference type="EMBL" id="CAXDID020000058">
    <property type="protein sequence ID" value="CAL6009010.1"/>
    <property type="molecule type" value="Genomic_DNA"/>
</dbReference>